<dbReference type="Proteomes" id="UP000221394">
    <property type="component" value="Unassembled WGS sequence"/>
</dbReference>
<dbReference type="AlphaFoldDB" id="A0A2A9EC17"/>
<keyword evidence="1" id="KW-0812">Transmembrane</keyword>
<gene>
    <name evidence="2" type="ORF">ATL41_0800</name>
</gene>
<keyword evidence="1" id="KW-1133">Transmembrane helix</keyword>
<evidence type="ECO:0008006" key="4">
    <source>
        <dbReference type="Google" id="ProtNLM"/>
    </source>
</evidence>
<dbReference type="RefSeq" id="WP_098457310.1">
    <property type="nucleotide sequence ID" value="NZ_PDJH01000001.1"/>
</dbReference>
<dbReference type="EMBL" id="PDJH01000001">
    <property type="protein sequence ID" value="PFG36091.1"/>
    <property type="molecule type" value="Genomic_DNA"/>
</dbReference>
<reference evidence="2 3" key="1">
    <citation type="submission" date="2017-10" db="EMBL/GenBank/DDBJ databases">
        <title>Sequencing the genomes of 1000 actinobacteria strains.</title>
        <authorList>
            <person name="Klenk H.-P."/>
        </authorList>
    </citation>
    <scope>NUCLEOTIDE SEQUENCE [LARGE SCALE GENOMIC DNA]</scope>
    <source>
        <strain evidence="2 3">DSM 21574</strain>
    </source>
</reference>
<evidence type="ECO:0000313" key="3">
    <source>
        <dbReference type="Proteomes" id="UP000221394"/>
    </source>
</evidence>
<keyword evidence="3" id="KW-1185">Reference proteome</keyword>
<dbReference type="OrthoDB" id="4965440at2"/>
<comment type="caution">
    <text evidence="2">The sequence shown here is derived from an EMBL/GenBank/DDBJ whole genome shotgun (WGS) entry which is preliminary data.</text>
</comment>
<accession>A0A2A9EC17</accession>
<proteinExistence type="predicted"/>
<feature type="transmembrane region" description="Helical" evidence="1">
    <location>
        <begin position="29"/>
        <end position="47"/>
    </location>
</feature>
<sequence>MSTRQPALTRRLVGRVGAADDTGNAQVEFLLVAVVFIVPLVYLVVFLSQVQAAAFATEGAARDVVRAYTIADDDADAAARAAASVKVALEDHGLSPDRVTVDVDCEAPCVTPGREVAVNVRVRVPLPGVSSIGLDGMVVPVEASHRGVVDRLRAAP</sequence>
<name>A0A2A9EC17_9MICO</name>
<evidence type="ECO:0000256" key="1">
    <source>
        <dbReference type="SAM" id="Phobius"/>
    </source>
</evidence>
<protein>
    <recommendedName>
        <fullName evidence="4">TadE-like protein</fullName>
    </recommendedName>
</protein>
<evidence type="ECO:0000313" key="2">
    <source>
        <dbReference type="EMBL" id="PFG36091.1"/>
    </source>
</evidence>
<keyword evidence="1" id="KW-0472">Membrane</keyword>
<organism evidence="2 3">
    <name type="scientific">Flavimobilis soli</name>
    <dbReference type="NCBI Taxonomy" id="442709"/>
    <lineage>
        <taxon>Bacteria</taxon>
        <taxon>Bacillati</taxon>
        <taxon>Actinomycetota</taxon>
        <taxon>Actinomycetes</taxon>
        <taxon>Micrococcales</taxon>
        <taxon>Jonesiaceae</taxon>
        <taxon>Flavimobilis</taxon>
    </lineage>
</organism>